<reference evidence="1 2" key="1">
    <citation type="submission" date="2018-03" db="EMBL/GenBank/DDBJ databases">
        <title>Genomic Encyclopedia of Archaeal and Bacterial Type Strains, Phase II (KMG-II): from individual species to whole genera.</title>
        <authorList>
            <person name="Goeker M."/>
        </authorList>
    </citation>
    <scope>NUCLEOTIDE SEQUENCE [LARGE SCALE GENOMIC DNA]</scope>
    <source>
        <strain evidence="1 2">DSM 43146</strain>
    </source>
</reference>
<proteinExistence type="predicted"/>
<protein>
    <submittedName>
        <fullName evidence="1">Uncharacterized protein</fullName>
    </submittedName>
</protein>
<accession>A0A2T0JIG1</accession>
<dbReference type="RefSeq" id="WP_146169631.1">
    <property type="nucleotide sequence ID" value="NZ_BOMO01000163.1"/>
</dbReference>
<evidence type="ECO:0000313" key="2">
    <source>
        <dbReference type="Proteomes" id="UP000239415"/>
    </source>
</evidence>
<dbReference type="AlphaFoldDB" id="A0A2T0JIG1"/>
<name>A0A2T0JIG1_9ACTN</name>
<sequence length="181" mass="19259">MTTFESGLQVFGGDIVYASDYAALVASLPKTYRKDLATPRSSTITLDEDPELDGIPLGVGAYDIELIAYFTVANTTPKLKTRWGFTGTITNTLRLCHGPGANNVGGPEAVSDATMRAYALSSQDAIYNTSTSSAYSAISEIAYGVEVTVAGNLSLLWAQSVSNASAVTVREDSAFRVRKIR</sequence>
<keyword evidence="2" id="KW-1185">Reference proteome</keyword>
<evidence type="ECO:0000313" key="1">
    <source>
        <dbReference type="EMBL" id="PRX07351.1"/>
    </source>
</evidence>
<comment type="caution">
    <text evidence="1">The sequence shown here is derived from an EMBL/GenBank/DDBJ whole genome shotgun (WGS) entry which is preliminary data.</text>
</comment>
<dbReference type="EMBL" id="PVMZ01000042">
    <property type="protein sequence ID" value="PRX07351.1"/>
    <property type="molecule type" value="Genomic_DNA"/>
</dbReference>
<organism evidence="1 2">
    <name type="scientific">Actinoplanes italicus</name>
    <dbReference type="NCBI Taxonomy" id="113567"/>
    <lineage>
        <taxon>Bacteria</taxon>
        <taxon>Bacillati</taxon>
        <taxon>Actinomycetota</taxon>
        <taxon>Actinomycetes</taxon>
        <taxon>Micromonosporales</taxon>
        <taxon>Micromonosporaceae</taxon>
        <taxon>Actinoplanes</taxon>
    </lineage>
</organism>
<dbReference type="Proteomes" id="UP000239415">
    <property type="component" value="Unassembled WGS sequence"/>
</dbReference>
<gene>
    <name evidence="1" type="ORF">CLV67_14226</name>
</gene>